<dbReference type="InterPro" id="IPR057326">
    <property type="entry name" value="KR_dom"/>
</dbReference>
<gene>
    <name evidence="5" type="ORF">MUN82_10705</name>
</gene>
<dbReference type="PROSITE" id="PS00061">
    <property type="entry name" value="ADH_SHORT"/>
    <property type="match status" value="1"/>
</dbReference>
<dbReference type="InterPro" id="IPR036291">
    <property type="entry name" value="NAD(P)-bd_dom_sf"/>
</dbReference>
<dbReference type="AlphaFoldDB" id="A0A8T9T089"/>
<comment type="similarity">
    <text evidence="1 3">Belongs to the short-chain dehydrogenases/reductases (SDR) family.</text>
</comment>
<dbReference type="InterPro" id="IPR051911">
    <property type="entry name" value="SDR_oxidoreductase"/>
</dbReference>
<dbReference type="InterPro" id="IPR020904">
    <property type="entry name" value="Sc_DH/Rdtase_CS"/>
</dbReference>
<sequence>MSNSKIWFVTGASQGLGLALVQHLLQAGHRVAATSRHPDTLIQLLGNASETFLPLHMDLSNETSVQQAIEQAVNTFGGLEVVVNNAGYGIGGSVEELSDAETRQSFEVNVFGVLRVIRHALPHMRAARAGHIITISSIAALAGTAGWSVYSAAKAAVSAMSEGLAQDVAPFGIRVTAVEPGGFRTNFLTPESLVFAAQPLADYQTVRDTHARYLALNGIQAGDPAKAAVAIEQLAAEPTPPVHLLLGQDAYRRATQQLQARLQETEAWKAVTVSTDFAQ</sequence>
<dbReference type="GO" id="GO:0016491">
    <property type="term" value="F:oxidoreductase activity"/>
    <property type="evidence" value="ECO:0007669"/>
    <property type="project" value="UniProtKB-KW"/>
</dbReference>
<dbReference type="PRINTS" id="PR00081">
    <property type="entry name" value="GDHRDH"/>
</dbReference>
<accession>A0A8T9T089</accession>
<dbReference type="SUPFAM" id="SSF51735">
    <property type="entry name" value="NAD(P)-binding Rossmann-fold domains"/>
    <property type="match status" value="1"/>
</dbReference>
<dbReference type="PANTHER" id="PTHR43976:SF16">
    <property type="entry name" value="SHORT-CHAIN DEHYDROGENASE_REDUCTASE FAMILY PROTEIN"/>
    <property type="match status" value="1"/>
</dbReference>
<dbReference type="CDD" id="cd05374">
    <property type="entry name" value="17beta-HSD-like_SDR_c"/>
    <property type="match status" value="1"/>
</dbReference>
<evidence type="ECO:0000256" key="2">
    <source>
        <dbReference type="ARBA" id="ARBA00023002"/>
    </source>
</evidence>
<evidence type="ECO:0000256" key="3">
    <source>
        <dbReference type="RuleBase" id="RU000363"/>
    </source>
</evidence>
<proteinExistence type="inferred from homology"/>
<keyword evidence="6" id="KW-1185">Reference proteome</keyword>
<evidence type="ECO:0000256" key="1">
    <source>
        <dbReference type="ARBA" id="ARBA00006484"/>
    </source>
</evidence>
<dbReference type="RefSeq" id="WP_245097384.1">
    <property type="nucleotide sequence ID" value="NZ_CP095053.1"/>
</dbReference>
<dbReference type="Gene3D" id="3.40.50.720">
    <property type="entry name" value="NAD(P)-binding Rossmann-like Domain"/>
    <property type="match status" value="1"/>
</dbReference>
<protein>
    <submittedName>
        <fullName evidence="5">SDR family NAD(P)-dependent oxidoreductase</fullName>
    </submittedName>
</protein>
<evidence type="ECO:0000313" key="5">
    <source>
        <dbReference type="EMBL" id="UOR07545.1"/>
    </source>
</evidence>
<name>A0A8T9T089_9BACT</name>
<dbReference type="PRINTS" id="PR00080">
    <property type="entry name" value="SDRFAMILY"/>
</dbReference>
<evidence type="ECO:0000259" key="4">
    <source>
        <dbReference type="SMART" id="SM00822"/>
    </source>
</evidence>
<evidence type="ECO:0000313" key="6">
    <source>
        <dbReference type="Proteomes" id="UP000829925"/>
    </source>
</evidence>
<dbReference type="KEGG" id="haei:MUN82_10705"/>
<dbReference type="Pfam" id="PF00106">
    <property type="entry name" value="adh_short"/>
    <property type="match status" value="1"/>
</dbReference>
<dbReference type="Proteomes" id="UP000829925">
    <property type="component" value="Chromosome"/>
</dbReference>
<dbReference type="EMBL" id="CP095053">
    <property type="protein sequence ID" value="UOR07545.1"/>
    <property type="molecule type" value="Genomic_DNA"/>
</dbReference>
<reference evidence="5 6" key="1">
    <citation type="submission" date="2022-04" db="EMBL/GenBank/DDBJ databases">
        <title>Hymenobacter sp. isolated from the air.</title>
        <authorList>
            <person name="Won M."/>
            <person name="Lee C.-M."/>
            <person name="Woen H.-Y."/>
            <person name="Kwon S.-W."/>
        </authorList>
    </citation>
    <scope>NUCLEOTIDE SEQUENCE [LARGE SCALE GENOMIC DNA]</scope>
    <source>
        <strain evidence="6">5413 J-13</strain>
    </source>
</reference>
<dbReference type="SMART" id="SM00822">
    <property type="entry name" value="PKS_KR"/>
    <property type="match status" value="1"/>
</dbReference>
<organism evidence="5 6">
    <name type="scientific">Hymenobacter aerilatus</name>
    <dbReference type="NCBI Taxonomy" id="2932251"/>
    <lineage>
        <taxon>Bacteria</taxon>
        <taxon>Pseudomonadati</taxon>
        <taxon>Bacteroidota</taxon>
        <taxon>Cytophagia</taxon>
        <taxon>Cytophagales</taxon>
        <taxon>Hymenobacteraceae</taxon>
        <taxon>Hymenobacter</taxon>
    </lineage>
</organism>
<keyword evidence="2" id="KW-0560">Oxidoreductase</keyword>
<feature type="domain" description="Ketoreductase" evidence="4">
    <location>
        <begin position="5"/>
        <end position="181"/>
    </location>
</feature>
<dbReference type="PANTHER" id="PTHR43976">
    <property type="entry name" value="SHORT CHAIN DEHYDROGENASE"/>
    <property type="match status" value="1"/>
</dbReference>
<dbReference type="InterPro" id="IPR002347">
    <property type="entry name" value="SDR_fam"/>
</dbReference>